<evidence type="ECO:0000256" key="3">
    <source>
        <dbReference type="ARBA" id="ARBA00018111"/>
    </source>
</evidence>
<dbReference type="EMBL" id="DVMQ01000015">
    <property type="protein sequence ID" value="HIU24211.1"/>
    <property type="molecule type" value="Genomic_DNA"/>
</dbReference>
<evidence type="ECO:0000259" key="6">
    <source>
        <dbReference type="Pfam" id="PF02631"/>
    </source>
</evidence>
<reference evidence="8" key="2">
    <citation type="journal article" date="2021" name="PeerJ">
        <title>Extensive microbial diversity within the chicken gut microbiome revealed by metagenomics and culture.</title>
        <authorList>
            <person name="Gilroy R."/>
            <person name="Ravi A."/>
            <person name="Getino M."/>
            <person name="Pursley I."/>
            <person name="Horton D.L."/>
            <person name="Alikhan N.F."/>
            <person name="Baker D."/>
            <person name="Gharbi K."/>
            <person name="Hall N."/>
            <person name="Watson M."/>
            <person name="Adriaenssens E.M."/>
            <person name="Foster-Nyarko E."/>
            <person name="Jarju S."/>
            <person name="Secka A."/>
            <person name="Antonio M."/>
            <person name="Oren A."/>
            <person name="Chaudhuri R.R."/>
            <person name="La Ragione R."/>
            <person name="Hildebrand F."/>
            <person name="Pallen M.J."/>
        </authorList>
    </citation>
    <scope>NUCLEOTIDE SEQUENCE</scope>
    <source>
        <strain evidence="8">ChiHjej12B11-29160</strain>
    </source>
</reference>
<evidence type="ECO:0000259" key="7">
    <source>
        <dbReference type="Pfam" id="PF21982"/>
    </source>
</evidence>
<keyword evidence="4 5" id="KW-0963">Cytoplasm</keyword>
<dbReference type="HAMAP" id="MF_01114">
    <property type="entry name" value="RecX"/>
    <property type="match status" value="1"/>
</dbReference>
<name>A0A9D1HWV8_9ACTN</name>
<proteinExistence type="inferred from homology"/>
<protein>
    <recommendedName>
        <fullName evidence="3 5">Regulatory protein RecX</fullName>
    </recommendedName>
</protein>
<comment type="subcellular location">
    <subcellularLocation>
        <location evidence="1 5">Cytoplasm</location>
    </subcellularLocation>
</comment>
<feature type="domain" description="RecX second three-helical" evidence="6">
    <location>
        <begin position="126"/>
        <end position="156"/>
    </location>
</feature>
<dbReference type="Gene3D" id="1.10.10.10">
    <property type="entry name" value="Winged helix-like DNA-binding domain superfamily/Winged helix DNA-binding domain"/>
    <property type="match status" value="1"/>
</dbReference>
<gene>
    <name evidence="5" type="primary">recX</name>
    <name evidence="8" type="ORF">IAD17_04760</name>
</gene>
<comment type="function">
    <text evidence="5">Modulates RecA activity.</text>
</comment>
<dbReference type="InterPro" id="IPR053924">
    <property type="entry name" value="RecX_HTH_2nd"/>
</dbReference>
<evidence type="ECO:0000256" key="1">
    <source>
        <dbReference type="ARBA" id="ARBA00004496"/>
    </source>
</evidence>
<evidence type="ECO:0000256" key="5">
    <source>
        <dbReference type="HAMAP-Rule" id="MF_01114"/>
    </source>
</evidence>
<dbReference type="AlphaFoldDB" id="A0A9D1HWV8"/>
<dbReference type="PANTHER" id="PTHR33602:SF1">
    <property type="entry name" value="REGULATORY PROTEIN RECX FAMILY PROTEIN"/>
    <property type="match status" value="1"/>
</dbReference>
<evidence type="ECO:0000313" key="9">
    <source>
        <dbReference type="Proteomes" id="UP000824078"/>
    </source>
</evidence>
<dbReference type="Proteomes" id="UP000824078">
    <property type="component" value="Unassembled WGS sequence"/>
</dbReference>
<reference evidence="8" key="1">
    <citation type="submission" date="2020-10" db="EMBL/GenBank/DDBJ databases">
        <authorList>
            <person name="Gilroy R."/>
        </authorList>
    </citation>
    <scope>NUCLEOTIDE SEQUENCE</scope>
    <source>
        <strain evidence="8">ChiHjej12B11-29160</strain>
    </source>
</reference>
<evidence type="ECO:0000256" key="2">
    <source>
        <dbReference type="ARBA" id="ARBA00009695"/>
    </source>
</evidence>
<dbReference type="InterPro" id="IPR003783">
    <property type="entry name" value="Regulatory_RecX"/>
</dbReference>
<evidence type="ECO:0000313" key="8">
    <source>
        <dbReference type="EMBL" id="HIU24211.1"/>
    </source>
</evidence>
<accession>A0A9D1HWV8</accession>
<organism evidence="8 9">
    <name type="scientific">Candidatus Coprovicinus avistercoris</name>
    <dbReference type="NCBI Taxonomy" id="2840754"/>
    <lineage>
        <taxon>Bacteria</taxon>
        <taxon>Bacillati</taxon>
        <taxon>Actinomycetota</taxon>
        <taxon>Coriobacteriia</taxon>
        <taxon>Coriobacteriales</taxon>
        <taxon>Coriobacteriaceae</taxon>
        <taxon>Coriobacteriaceae incertae sedis</taxon>
        <taxon>Candidatus Coprovicinus</taxon>
    </lineage>
</organism>
<dbReference type="GO" id="GO:0006282">
    <property type="term" value="P:regulation of DNA repair"/>
    <property type="evidence" value="ECO:0007669"/>
    <property type="project" value="UniProtKB-UniRule"/>
</dbReference>
<dbReference type="Pfam" id="PF02631">
    <property type="entry name" value="RecX_HTH2"/>
    <property type="match status" value="1"/>
</dbReference>
<comment type="similarity">
    <text evidence="2 5">Belongs to the RecX family.</text>
</comment>
<dbReference type="Pfam" id="PF21982">
    <property type="entry name" value="RecX_HTH1"/>
    <property type="match status" value="1"/>
</dbReference>
<evidence type="ECO:0000256" key="4">
    <source>
        <dbReference type="ARBA" id="ARBA00022490"/>
    </source>
</evidence>
<dbReference type="InterPro" id="IPR053926">
    <property type="entry name" value="RecX_HTH_1st"/>
</dbReference>
<dbReference type="InterPro" id="IPR036388">
    <property type="entry name" value="WH-like_DNA-bd_sf"/>
</dbReference>
<comment type="caution">
    <text evidence="8">The sequence shown here is derived from an EMBL/GenBank/DDBJ whole genome shotgun (WGS) entry which is preliminary data.</text>
</comment>
<sequence length="226" mass="25692">MGLSSFDWSCELPNRKSYVSAQPAQRAILIVRPDSAEEERLSIPVAVGRMLRQQSKTLDVHSRAELLYELKRCAESCAWEKVCSLVSRRDYSSKELDDRLKRNGYTSSVRELVVKRALSCGLIDNDRFASAYIRTKLVAGWGERRIALELSHKGIELGDVPGWPEEFIDPDNEVDRALSLLERKSLPRGDAYGKLMRFLVSRGFRMGCARAAVERRLSEIEGNDQR</sequence>
<dbReference type="PANTHER" id="PTHR33602">
    <property type="entry name" value="REGULATORY PROTEIN RECX FAMILY PROTEIN"/>
    <property type="match status" value="1"/>
</dbReference>
<feature type="domain" description="RecX first three-helical" evidence="7">
    <location>
        <begin position="78"/>
        <end position="116"/>
    </location>
</feature>
<dbReference type="GO" id="GO:0005737">
    <property type="term" value="C:cytoplasm"/>
    <property type="evidence" value="ECO:0007669"/>
    <property type="project" value="UniProtKB-SubCell"/>
</dbReference>